<protein>
    <submittedName>
        <fullName evidence="2">Uncharacterized protein</fullName>
    </submittedName>
</protein>
<dbReference type="Proteomes" id="UP001457282">
    <property type="component" value="Unassembled WGS sequence"/>
</dbReference>
<dbReference type="EMBL" id="JBEDUW010000005">
    <property type="protein sequence ID" value="KAK9926789.1"/>
    <property type="molecule type" value="Genomic_DNA"/>
</dbReference>
<feature type="compositionally biased region" description="Basic and acidic residues" evidence="1">
    <location>
        <begin position="1"/>
        <end position="12"/>
    </location>
</feature>
<reference evidence="2 3" key="1">
    <citation type="journal article" date="2023" name="G3 (Bethesda)">
        <title>A chromosome-length genome assembly and annotation of blackberry (Rubus argutus, cv. 'Hillquist').</title>
        <authorList>
            <person name="Bruna T."/>
            <person name="Aryal R."/>
            <person name="Dudchenko O."/>
            <person name="Sargent D.J."/>
            <person name="Mead D."/>
            <person name="Buti M."/>
            <person name="Cavallini A."/>
            <person name="Hytonen T."/>
            <person name="Andres J."/>
            <person name="Pham M."/>
            <person name="Weisz D."/>
            <person name="Mascagni F."/>
            <person name="Usai G."/>
            <person name="Natali L."/>
            <person name="Bassil N."/>
            <person name="Fernandez G.E."/>
            <person name="Lomsadze A."/>
            <person name="Armour M."/>
            <person name="Olukolu B."/>
            <person name="Poorten T."/>
            <person name="Britton C."/>
            <person name="Davik J."/>
            <person name="Ashrafi H."/>
            <person name="Aiden E.L."/>
            <person name="Borodovsky M."/>
            <person name="Worthington M."/>
        </authorList>
    </citation>
    <scope>NUCLEOTIDE SEQUENCE [LARGE SCALE GENOMIC DNA]</scope>
    <source>
        <strain evidence="2">PI 553951</strain>
    </source>
</reference>
<evidence type="ECO:0000313" key="2">
    <source>
        <dbReference type="EMBL" id="KAK9926789.1"/>
    </source>
</evidence>
<evidence type="ECO:0000256" key="1">
    <source>
        <dbReference type="SAM" id="MobiDB-lite"/>
    </source>
</evidence>
<accession>A0AAW1WSZ9</accession>
<feature type="region of interest" description="Disordered" evidence="1">
    <location>
        <begin position="1"/>
        <end position="37"/>
    </location>
</feature>
<name>A0AAW1WSZ9_RUBAR</name>
<keyword evidence="3" id="KW-1185">Reference proteome</keyword>
<organism evidence="2 3">
    <name type="scientific">Rubus argutus</name>
    <name type="common">Southern blackberry</name>
    <dbReference type="NCBI Taxonomy" id="59490"/>
    <lineage>
        <taxon>Eukaryota</taxon>
        <taxon>Viridiplantae</taxon>
        <taxon>Streptophyta</taxon>
        <taxon>Embryophyta</taxon>
        <taxon>Tracheophyta</taxon>
        <taxon>Spermatophyta</taxon>
        <taxon>Magnoliopsida</taxon>
        <taxon>eudicotyledons</taxon>
        <taxon>Gunneridae</taxon>
        <taxon>Pentapetalae</taxon>
        <taxon>rosids</taxon>
        <taxon>fabids</taxon>
        <taxon>Rosales</taxon>
        <taxon>Rosaceae</taxon>
        <taxon>Rosoideae</taxon>
        <taxon>Rosoideae incertae sedis</taxon>
        <taxon>Rubus</taxon>
    </lineage>
</organism>
<sequence>MALRFSSKESKRPTPLSMQQQNKQVAAEIRRKPQPPPVADLTDFMNDMFFGTVSAEIKSYNLTGEPRRLHRRQS</sequence>
<comment type="caution">
    <text evidence="2">The sequence shown here is derived from an EMBL/GenBank/DDBJ whole genome shotgun (WGS) entry which is preliminary data.</text>
</comment>
<proteinExistence type="predicted"/>
<dbReference type="AlphaFoldDB" id="A0AAW1WSZ9"/>
<gene>
    <name evidence="2" type="ORF">M0R45_024002</name>
</gene>
<evidence type="ECO:0000313" key="3">
    <source>
        <dbReference type="Proteomes" id="UP001457282"/>
    </source>
</evidence>